<name>A0A0G1Y4A9_9BACT</name>
<dbReference type="Proteomes" id="UP000034588">
    <property type="component" value="Unassembled WGS sequence"/>
</dbReference>
<dbReference type="InterPro" id="IPR044000">
    <property type="entry name" value="Phage_tube_2"/>
</dbReference>
<comment type="caution">
    <text evidence="1">The sequence shown here is derived from an EMBL/GenBank/DDBJ whole genome shotgun (WGS) entry which is preliminary data.</text>
</comment>
<evidence type="ECO:0000313" key="2">
    <source>
        <dbReference type="Proteomes" id="UP000034588"/>
    </source>
</evidence>
<dbReference type="AlphaFoldDB" id="A0A0G1Y4A9"/>
<accession>A0A0G1Y4A9</accession>
<evidence type="ECO:0000313" key="1">
    <source>
        <dbReference type="EMBL" id="KKW09702.1"/>
    </source>
</evidence>
<organism evidence="1 2">
    <name type="scientific">Candidatus Gottesmanbacteria bacterium GW2011_GWB1_49_7</name>
    <dbReference type="NCBI Taxonomy" id="1618448"/>
    <lineage>
        <taxon>Bacteria</taxon>
        <taxon>Candidatus Gottesmaniibacteriota</taxon>
    </lineage>
</organism>
<protein>
    <submittedName>
        <fullName evidence="1">Uncharacterized protein</fullName>
    </submittedName>
</protein>
<sequence length="339" mass="36445">MPAGLGGAGWLAIVFETVMGTYLDPTTVGTVWVPILDESLTYNEDKYYSPQIRQSSIVMEQKQSYYHVAGDVRLEVDPTFLPYFLYCSRHTPDKAGDGTPYVYNFTPSDDAAAQIVAGSSGQKTASITIVRNDVGFGYAGCVLGGYTFAVEDGILICTMNVLGLSEETPADLGSPAWVAPNILGADSHSIYTDTAGVAPAFAGAVETNFNGFEFAVDFNAEAQNRIRADREASYISYGETVPTLTTELDFESKTEYDNFKNSAKKAVRFQSIGDGLAWGATQDAIRIDMFNMSYDEYSVNLGGMSDLVMAGVTMRALGIAAGVPYRITVKNTTDIAGAS</sequence>
<dbReference type="EMBL" id="LCQD01000055">
    <property type="protein sequence ID" value="KKW09702.1"/>
    <property type="molecule type" value="Genomic_DNA"/>
</dbReference>
<dbReference type="Pfam" id="PF18906">
    <property type="entry name" value="Phage_tube_2"/>
    <property type="match status" value="1"/>
</dbReference>
<proteinExistence type="predicted"/>
<reference evidence="1 2" key="1">
    <citation type="journal article" date="2015" name="Nature">
        <title>rRNA introns, odd ribosomes, and small enigmatic genomes across a large radiation of phyla.</title>
        <authorList>
            <person name="Brown C.T."/>
            <person name="Hug L.A."/>
            <person name="Thomas B.C."/>
            <person name="Sharon I."/>
            <person name="Castelle C.J."/>
            <person name="Singh A."/>
            <person name="Wilkins M.J."/>
            <person name="Williams K.H."/>
            <person name="Banfield J.F."/>
        </authorList>
    </citation>
    <scope>NUCLEOTIDE SEQUENCE [LARGE SCALE GENOMIC DNA]</scope>
</reference>
<gene>
    <name evidence="1" type="ORF">UY48_C0055G0005</name>
</gene>